<accession>A0AAV5ALX9</accession>
<evidence type="ECO:0000313" key="2">
    <source>
        <dbReference type="Proteomes" id="UP001050691"/>
    </source>
</evidence>
<reference evidence="1" key="1">
    <citation type="submission" date="2021-10" db="EMBL/GenBank/DDBJ databases">
        <title>De novo Genome Assembly of Clathrus columnatus (Basidiomycota, Fungi) Using Illumina and Nanopore Sequence Data.</title>
        <authorList>
            <person name="Ogiso-Tanaka E."/>
            <person name="Itagaki H."/>
            <person name="Hosoya T."/>
            <person name="Hosaka K."/>
        </authorList>
    </citation>
    <scope>NUCLEOTIDE SEQUENCE</scope>
    <source>
        <strain evidence="1">MO-923</strain>
    </source>
</reference>
<keyword evidence="2" id="KW-1185">Reference proteome</keyword>
<evidence type="ECO:0008006" key="3">
    <source>
        <dbReference type="Google" id="ProtNLM"/>
    </source>
</evidence>
<organism evidence="1 2">
    <name type="scientific">Clathrus columnatus</name>
    <dbReference type="NCBI Taxonomy" id="1419009"/>
    <lineage>
        <taxon>Eukaryota</taxon>
        <taxon>Fungi</taxon>
        <taxon>Dikarya</taxon>
        <taxon>Basidiomycota</taxon>
        <taxon>Agaricomycotina</taxon>
        <taxon>Agaricomycetes</taxon>
        <taxon>Phallomycetidae</taxon>
        <taxon>Phallales</taxon>
        <taxon>Clathraceae</taxon>
        <taxon>Clathrus</taxon>
    </lineage>
</organism>
<dbReference type="Proteomes" id="UP001050691">
    <property type="component" value="Unassembled WGS sequence"/>
</dbReference>
<sequence length="353" mass="40658">MDMSMSMSDAGQSELIDAEVESIRNALSGIYRHGLPEDVMSMYTDDSYVEEEEEQEFYRSEYGRELNNSSEVYVFPADPEEKSRLHRQNLFMRATSGAYPPVISNLLLHNPHDKAVLDLGCGDGTWQVINIWAVGVDLVPVEAAQPDNFMEIIWDINRGLDEFYDQYDVIRDLSRLVDDMARCLRPGGILIHCEFDFKIYRSDKTLCHPWGPPKSSNEPISFLAIWFAALRNAIRARGGTVDAPDRMYDLIRSHPYFDERDIQVSERWYPFAPYPYSQKFHAIGYSPERLSGIGDLVRSDVMSFLRSGRVVLLKNGMAEEEAAQLEHYARMELMELRYPCLARVLEVQVRRKS</sequence>
<evidence type="ECO:0000313" key="1">
    <source>
        <dbReference type="EMBL" id="GJJ13446.1"/>
    </source>
</evidence>
<protein>
    <recommendedName>
        <fullName evidence="3">S-adenosyl-L-methionine-dependent methyltransferase</fullName>
    </recommendedName>
</protein>
<dbReference type="SUPFAM" id="SSF53335">
    <property type="entry name" value="S-adenosyl-L-methionine-dependent methyltransferases"/>
    <property type="match status" value="1"/>
</dbReference>
<dbReference type="EMBL" id="BPWL01000008">
    <property type="protein sequence ID" value="GJJ13446.1"/>
    <property type="molecule type" value="Genomic_DNA"/>
</dbReference>
<name>A0AAV5ALX9_9AGAM</name>
<comment type="caution">
    <text evidence="1">The sequence shown here is derived from an EMBL/GenBank/DDBJ whole genome shotgun (WGS) entry which is preliminary data.</text>
</comment>
<dbReference type="Gene3D" id="3.40.50.150">
    <property type="entry name" value="Vaccinia Virus protein VP39"/>
    <property type="match status" value="1"/>
</dbReference>
<dbReference type="AlphaFoldDB" id="A0AAV5ALX9"/>
<proteinExistence type="predicted"/>
<dbReference type="CDD" id="cd02440">
    <property type="entry name" value="AdoMet_MTases"/>
    <property type="match status" value="1"/>
</dbReference>
<gene>
    <name evidence="1" type="ORF">Clacol_007700</name>
</gene>
<dbReference type="InterPro" id="IPR029063">
    <property type="entry name" value="SAM-dependent_MTases_sf"/>
</dbReference>